<dbReference type="Proteomes" id="UP000285310">
    <property type="component" value="Unassembled WGS sequence"/>
</dbReference>
<evidence type="ECO:0000313" key="2">
    <source>
        <dbReference type="Proteomes" id="UP000285310"/>
    </source>
</evidence>
<dbReference type="AlphaFoldDB" id="A0A423PEX4"/>
<dbReference type="EMBL" id="AYKG01000068">
    <property type="protein sequence ID" value="ROO24152.1"/>
    <property type="molecule type" value="Genomic_DNA"/>
</dbReference>
<accession>A0A423PEX4</accession>
<proteinExistence type="predicted"/>
<sequence length="132" mass="15151">MIRDGEAEGTRLCESFGKQFPTAPAKIVRYNDRSLTFYRWRQSSARRWGNPSTTAISLTGQAGRALLARVPISARGHWLNYERRRIYLNMRLSTASYELYRLQDWLDGLDAIKAIERDGLSVDAPDNQNERG</sequence>
<evidence type="ECO:0000313" key="1">
    <source>
        <dbReference type="EMBL" id="ROO24152.1"/>
    </source>
</evidence>
<reference evidence="1 2" key="1">
    <citation type="submission" date="2013-10" db="EMBL/GenBank/DDBJ databases">
        <title>Salinisphaera japonica YTM-1 Genome Sequencing.</title>
        <authorList>
            <person name="Lai Q."/>
            <person name="Li C."/>
            <person name="Shao Z."/>
        </authorList>
    </citation>
    <scope>NUCLEOTIDE SEQUENCE [LARGE SCALE GENOMIC DNA]</scope>
    <source>
        <strain evidence="1 2">YTM-1</strain>
    </source>
</reference>
<organism evidence="1 2">
    <name type="scientific">Salinisphaera japonica YTM-1</name>
    <dbReference type="NCBI Taxonomy" id="1209778"/>
    <lineage>
        <taxon>Bacteria</taxon>
        <taxon>Pseudomonadati</taxon>
        <taxon>Pseudomonadota</taxon>
        <taxon>Gammaproteobacteria</taxon>
        <taxon>Salinisphaerales</taxon>
        <taxon>Salinisphaeraceae</taxon>
        <taxon>Salinisphaera</taxon>
    </lineage>
</organism>
<dbReference type="InParanoid" id="A0A423PEX4"/>
<name>A0A423PEX4_9GAMM</name>
<comment type="caution">
    <text evidence="1">The sequence shown here is derived from an EMBL/GenBank/DDBJ whole genome shotgun (WGS) entry which is preliminary data.</text>
</comment>
<gene>
    <name evidence="1" type="ORF">SAJA_14600</name>
</gene>
<protein>
    <submittedName>
        <fullName evidence="1">Uncharacterized protein</fullName>
    </submittedName>
</protein>
<keyword evidence="2" id="KW-1185">Reference proteome</keyword>